<feature type="compositionally biased region" description="Acidic residues" evidence="1">
    <location>
        <begin position="59"/>
        <end position="76"/>
    </location>
</feature>
<feature type="region of interest" description="Disordered" evidence="1">
    <location>
        <begin position="1124"/>
        <end position="1145"/>
    </location>
</feature>
<gene>
    <name evidence="2" type="ORF">Fcan01_27277</name>
</gene>
<feature type="region of interest" description="Disordered" evidence="1">
    <location>
        <begin position="1"/>
        <end position="76"/>
    </location>
</feature>
<feature type="region of interest" description="Disordered" evidence="1">
    <location>
        <begin position="709"/>
        <end position="733"/>
    </location>
</feature>
<dbReference type="Proteomes" id="UP000198287">
    <property type="component" value="Unassembled WGS sequence"/>
</dbReference>
<evidence type="ECO:0000313" key="3">
    <source>
        <dbReference type="Proteomes" id="UP000198287"/>
    </source>
</evidence>
<accession>A0A226CY63</accession>
<organism evidence="2 3">
    <name type="scientific">Folsomia candida</name>
    <name type="common">Springtail</name>
    <dbReference type="NCBI Taxonomy" id="158441"/>
    <lineage>
        <taxon>Eukaryota</taxon>
        <taxon>Metazoa</taxon>
        <taxon>Ecdysozoa</taxon>
        <taxon>Arthropoda</taxon>
        <taxon>Hexapoda</taxon>
        <taxon>Collembola</taxon>
        <taxon>Entomobryomorpha</taxon>
        <taxon>Isotomoidea</taxon>
        <taxon>Isotomidae</taxon>
        <taxon>Proisotominae</taxon>
        <taxon>Folsomia</taxon>
    </lineage>
</organism>
<comment type="caution">
    <text evidence="2">The sequence shown here is derived from an EMBL/GenBank/DDBJ whole genome shotgun (WGS) entry which is preliminary data.</text>
</comment>
<feature type="compositionally biased region" description="Low complexity" evidence="1">
    <location>
        <begin position="40"/>
        <end position="54"/>
    </location>
</feature>
<protein>
    <submittedName>
        <fullName evidence="2">Uncharacterized protein</fullName>
    </submittedName>
</protein>
<sequence length="1257" mass="145983">MPPKKPPIHQYAWHRIPQYERERSQSIDASAVPDPDKTTSLRTTRSRHSFSTQHRLIDSDADAPTDAAADNDDDDVSNNSMLDFAFSSSSTSQHKIDPGVSKARIKNKVAYLFTFIHVWSFGVAERVEEKVHDVAQRRRSSWILVDDMDTTTDDEGDGDDPDVPKSLHGEIVIEDVILPKDRSRLNFNLFWKDEAKFLQEVEIFLDIHVRNWYAIHGDGCRRWKLPTSVHTWFGEWGTFLSYFHDPLYWIGRYPSHLPTRYTWDTAIASHSALETYFELRRKCKAPTFWSWACQGMERLEERRNADWSYCGYDNTPNKFDFNVKVQVLPGEEKLTQKSILSYIWGQESWSERWKAVTFFALWGSKGRVEIYHYRDAPSLGGAYTDLIELPFVTLHQKFPQLKDVLYDNVAPMEWQVYRRCIESAPDIDPDLDIVHAYTNYDVHGGKHAAKYYEGQQYIICDRFQEDYDEPSGDWWYFPRNYRYEMQRGLGHVTDTWTRTRAPLYERMIELSSVGEASDPKPPWRKGAFQNLGWFLDQFLFHFLPFVRRTRVALDLVTRPFSYRETSLSRLDGTLFLISRTCRILSKNPNDSKAWLDLKRIIDTAGAEVETGMQKLLDSLEPILTIFRSVHYRLAWASMKLEASQSHWRILVGRSYYLMGLFRFDVLHGFFYNRHFKDRYYGVPGLYSSSRHIRQLDPYNEYNLEQFPLKGKTDPEKRPRHHIPGSETPPKPSFVPWDKAESVERIPLGDDKKVHVHLPLEERCVPLGAFGAGEKTEIFASLFQNVVDMVTLARGELDDAIGAIYKYKDEGDLVFRTPTGPVGPKDPGYHDLLHLLHNPRRINPLDTTPLAPFDALLAQWDSIVEAASSRKFRHMLGPGAYRLSQSLEQIFDLYQEVHLLIPHVERMKTFLKTNLRLVRGLSMCQNRGQVASFVLKKDPFAPFKSSLLRMWGSQAFYVVRFSVTREQNARLARAIPPQVKDTLSTVEDKLEEYYYLKNRHYEGYVNAARERGRLSRVKRRLRVDRHRARMHSISLNEEDSNWRGDETGFGAGGAARRLSSADLFYLQDDRPQHVGGKVFIFEEKDGDETSCGGAGGAARRFSSADIFYLEDDRPQRVGGYEIGRTCRTRPTDKKKKKISTGGEKSLEDPRRSELLFDGALPLRRPPRIFLHFKDRYYRVPGLYSSSRHIRQLDPYNLKQIPLKKKTDAEKRPRHLISGSETLRNRTSFRGMPSELGIRRRFSTVSKRDGHHDLGARRV</sequence>
<evidence type="ECO:0000256" key="1">
    <source>
        <dbReference type="SAM" id="MobiDB-lite"/>
    </source>
</evidence>
<dbReference type="EMBL" id="LNIX01000050">
    <property type="protein sequence ID" value="OXA37929.1"/>
    <property type="molecule type" value="Genomic_DNA"/>
</dbReference>
<keyword evidence="3" id="KW-1185">Reference proteome</keyword>
<dbReference type="AlphaFoldDB" id="A0A226CY63"/>
<evidence type="ECO:0000313" key="2">
    <source>
        <dbReference type="EMBL" id="OXA37929.1"/>
    </source>
</evidence>
<proteinExistence type="predicted"/>
<reference evidence="2 3" key="1">
    <citation type="submission" date="2015-12" db="EMBL/GenBank/DDBJ databases">
        <title>The genome of Folsomia candida.</title>
        <authorList>
            <person name="Faddeeva A."/>
            <person name="Derks M.F."/>
            <person name="Anvar Y."/>
            <person name="Smit S."/>
            <person name="Van Straalen N."/>
            <person name="Roelofs D."/>
        </authorList>
    </citation>
    <scope>NUCLEOTIDE SEQUENCE [LARGE SCALE GENOMIC DNA]</scope>
    <source>
        <strain evidence="2 3">VU population</strain>
        <tissue evidence="2">Whole body</tissue>
    </source>
</reference>
<name>A0A226CY63_FOLCA</name>